<protein>
    <submittedName>
        <fullName evidence="1">P51</fullName>
    </submittedName>
</protein>
<reference evidence="1" key="2">
    <citation type="submission" date="2023-09" db="EMBL/GenBank/DDBJ databases">
        <title>First detection of hibiscus green spot virus 2 in mainland America.</title>
        <authorList>
            <person name="Ramos-Gonzalez P.L."/>
            <person name="Rodrigues M."/>
            <person name="Chabi-Jesus C."/>
            <person name="Harakava R."/>
            <person name="Jesus Barbosa C."/>
            <person name="Costa H."/>
        </authorList>
    </citation>
    <scope>NUCLEOTIDE SEQUENCE</scope>
    <source>
        <strain evidence="1">DMs01</strain>
    </source>
</reference>
<gene>
    <name evidence="1" type="primary">p51</name>
</gene>
<dbReference type="EMBL" id="OR161046">
    <property type="protein sequence ID" value="WMQ58796.1"/>
    <property type="molecule type" value="Genomic_RNA"/>
</dbReference>
<proteinExistence type="predicted"/>
<organism evidence="1">
    <name type="scientific">Higrevirus waimanalo</name>
    <dbReference type="NCBI Taxonomy" id="3047949"/>
    <lineage>
        <taxon>Viruses</taxon>
        <taxon>Riboviria</taxon>
        <taxon>Orthornavirae</taxon>
        <taxon>Kitrinoviricota</taxon>
        <taxon>Alsuviricetes</taxon>
        <taxon>Martellivirales</taxon>
        <taxon>Kitaviridae</taxon>
        <taxon>Higrevirus</taxon>
    </lineage>
</organism>
<sequence length="446" mass="50865">MIRLLAGLEGGFGVRESGARSRFYTRLLSNGIGMSWLDRLWRRIELIDPLLFELPNFITSFQHEAVPVVRDPVIVLVSNMLGASRGRVYTISLGYELGTIDRLSVKSFLCRLFMYVFMQGAEHSVLGCSVVRGVVRRVRGTYYVKLFFGLNEMYLVERYVYGGRRFEFSPPFAVCHVDRYCVLSAGHLFDDQSMRFVTDPSNLGDMYFMLSSLPRDLFFFSVDSLLLDGTTGFTTDIHIDPVLPVNYSRIVYLDRGTGIMYRGCNRAIPSTAKYHLECAKRGKAVFTVHRLRLVDPIMYEDYEIVGCRPSLFMSCDLGYHGKRFDPFMVAHDRFLVMPSECVPMEDTVCMVLDKMFVEGSDMRCEDVEVLYKRTDGCELALVYVPGFCSVLRFSENFSYSRKRALGLSGVVLWDGPCVVGNNEEWSVTGGVPYWALDEVDDDDPWL</sequence>
<name>A0AA51RIN4_9VIRU</name>
<reference evidence="1" key="1">
    <citation type="submission" date="2023-06" db="EMBL/GenBank/DDBJ databases">
        <authorList>
            <person name="Ramos-Gonzalez P.L.L."/>
            <person name="Rodrigues M."/>
            <person name="Chabi-Jesus C."/>
            <person name="Harakava R."/>
            <person name="Jesus Barbosa C."/>
            <person name="Costa H."/>
            <person name="Freita-Astua J."/>
        </authorList>
    </citation>
    <scope>NUCLEOTIDE SEQUENCE</scope>
    <source>
        <strain evidence="1">DMs01</strain>
    </source>
</reference>
<accession>A0AA51RIN4</accession>
<evidence type="ECO:0000313" key="1">
    <source>
        <dbReference type="EMBL" id="WMQ58796.1"/>
    </source>
</evidence>